<name>A0A1M6TXR8_9FIRM</name>
<dbReference type="AlphaFoldDB" id="A0A1M6TXR8"/>
<dbReference type="OrthoDB" id="1786963at2"/>
<keyword evidence="2" id="KW-1185">Reference proteome</keyword>
<gene>
    <name evidence="1" type="ORF">SAMN02745123_02498</name>
</gene>
<evidence type="ECO:0000313" key="1">
    <source>
        <dbReference type="EMBL" id="SHK61767.1"/>
    </source>
</evidence>
<accession>A0A1M6TXR8</accession>
<sequence>MPHLSQEGLQELLTKAREAVRANNQIPPVSLSLEEQELLKTVIPMQLGEENAKKMMLLVTEIREGKRPPLSDEERLEMNQKNMEETLINFLTKLTTTTDEEMNSVLEMCECIRTSRYGQ</sequence>
<reference evidence="2" key="1">
    <citation type="submission" date="2016-11" db="EMBL/GenBank/DDBJ databases">
        <authorList>
            <person name="Varghese N."/>
            <person name="Submissions S."/>
        </authorList>
    </citation>
    <scope>NUCLEOTIDE SEQUENCE [LARGE SCALE GENOMIC DNA]</scope>
    <source>
        <strain evidence="2">DSM 10349</strain>
    </source>
</reference>
<dbReference type="Proteomes" id="UP000183997">
    <property type="component" value="Unassembled WGS sequence"/>
</dbReference>
<proteinExistence type="predicted"/>
<protein>
    <submittedName>
        <fullName evidence="1">Uncharacterized protein</fullName>
    </submittedName>
</protein>
<dbReference type="RefSeq" id="WP_072914834.1">
    <property type="nucleotide sequence ID" value="NZ_FRAR01000018.1"/>
</dbReference>
<evidence type="ECO:0000313" key="2">
    <source>
        <dbReference type="Proteomes" id="UP000183997"/>
    </source>
</evidence>
<organism evidence="1 2">
    <name type="scientific">Desulforamulus aeronauticus DSM 10349</name>
    <dbReference type="NCBI Taxonomy" id="1121421"/>
    <lineage>
        <taxon>Bacteria</taxon>
        <taxon>Bacillati</taxon>
        <taxon>Bacillota</taxon>
        <taxon>Clostridia</taxon>
        <taxon>Eubacteriales</taxon>
        <taxon>Peptococcaceae</taxon>
        <taxon>Desulforamulus</taxon>
    </lineage>
</organism>
<dbReference type="EMBL" id="FRAR01000018">
    <property type="protein sequence ID" value="SHK61767.1"/>
    <property type="molecule type" value="Genomic_DNA"/>
</dbReference>